<proteinExistence type="predicted"/>
<dbReference type="EMBL" id="CAMKVN010000832">
    <property type="protein sequence ID" value="CAI2171552.1"/>
    <property type="molecule type" value="Genomic_DNA"/>
</dbReference>
<keyword evidence="2" id="KW-1185">Reference proteome</keyword>
<comment type="caution">
    <text evidence="1">The sequence shown here is derived from an EMBL/GenBank/DDBJ whole genome shotgun (WGS) entry which is preliminary data.</text>
</comment>
<evidence type="ECO:0000313" key="2">
    <source>
        <dbReference type="Proteomes" id="UP001153678"/>
    </source>
</evidence>
<feature type="non-terminal residue" evidence="1">
    <location>
        <position position="1"/>
    </location>
</feature>
<dbReference type="Proteomes" id="UP001153678">
    <property type="component" value="Unassembled WGS sequence"/>
</dbReference>
<sequence>MEHTFNKKCKRENSSIIWDHFSEEYDNEEKQLYIICQKHLLQNHRIDKDHPKEPEITD</sequence>
<gene>
    <name evidence="1" type="ORF">FWILDA_LOCUS5137</name>
</gene>
<dbReference type="AlphaFoldDB" id="A0A9W4WXT0"/>
<organism evidence="1 2">
    <name type="scientific">Funneliformis geosporum</name>
    <dbReference type="NCBI Taxonomy" id="1117311"/>
    <lineage>
        <taxon>Eukaryota</taxon>
        <taxon>Fungi</taxon>
        <taxon>Fungi incertae sedis</taxon>
        <taxon>Mucoromycota</taxon>
        <taxon>Glomeromycotina</taxon>
        <taxon>Glomeromycetes</taxon>
        <taxon>Glomerales</taxon>
        <taxon>Glomeraceae</taxon>
        <taxon>Funneliformis</taxon>
    </lineage>
</organism>
<evidence type="ECO:0000313" key="1">
    <source>
        <dbReference type="EMBL" id="CAI2171552.1"/>
    </source>
</evidence>
<reference evidence="1" key="1">
    <citation type="submission" date="2022-08" db="EMBL/GenBank/DDBJ databases">
        <authorList>
            <person name="Kallberg Y."/>
            <person name="Tangrot J."/>
            <person name="Rosling A."/>
        </authorList>
    </citation>
    <scope>NUCLEOTIDE SEQUENCE</scope>
    <source>
        <strain evidence="1">Wild A</strain>
    </source>
</reference>
<protein>
    <submittedName>
        <fullName evidence="1">19337_t:CDS:1</fullName>
    </submittedName>
</protein>
<name>A0A9W4WXT0_9GLOM</name>
<accession>A0A9W4WXT0</accession>